<comment type="caution">
    <text evidence="2">The sequence shown here is derived from an EMBL/GenBank/DDBJ whole genome shotgun (WGS) entry which is preliminary data.</text>
</comment>
<dbReference type="OrthoDB" id="9806380at2"/>
<dbReference type="Pfam" id="PF07045">
    <property type="entry name" value="DUF1330"/>
    <property type="match status" value="1"/>
</dbReference>
<keyword evidence="3" id="KW-1185">Reference proteome</keyword>
<gene>
    <name evidence="2" type="ORF">AE618_10860</name>
</gene>
<feature type="domain" description="DUF1330" evidence="1">
    <location>
        <begin position="3"/>
        <end position="94"/>
    </location>
</feature>
<accession>A0A0N1F6E4</accession>
<dbReference type="RefSeq" id="WP_054209084.1">
    <property type="nucleotide sequence ID" value="NZ_LGSZ01000035.1"/>
</dbReference>
<protein>
    <recommendedName>
        <fullName evidence="1">DUF1330 domain-containing protein</fullName>
    </recommendedName>
</protein>
<reference evidence="2 3" key="1">
    <citation type="submission" date="2015-07" db="EMBL/GenBank/DDBJ databases">
        <title>Whole genome sequencing of Bosea vaviloviae isolated from cave pool.</title>
        <authorList>
            <person name="Tan N.E.H."/>
            <person name="Lee Y.P."/>
            <person name="Gan H.M."/>
            <person name="Barton H."/>
            <person name="Savka M.A."/>
        </authorList>
    </citation>
    <scope>NUCLEOTIDE SEQUENCE [LARGE SCALE GENOMIC DNA]</scope>
    <source>
        <strain evidence="2 3">SD260</strain>
    </source>
</reference>
<proteinExistence type="predicted"/>
<dbReference type="Gene3D" id="3.30.70.100">
    <property type="match status" value="1"/>
</dbReference>
<dbReference type="SUPFAM" id="SSF54909">
    <property type="entry name" value="Dimeric alpha+beta barrel"/>
    <property type="match status" value="1"/>
</dbReference>
<dbReference type="InterPro" id="IPR010753">
    <property type="entry name" value="DUF1330"/>
</dbReference>
<dbReference type="EMBL" id="LGSZ01000035">
    <property type="protein sequence ID" value="KPH80874.1"/>
    <property type="molecule type" value="Genomic_DNA"/>
</dbReference>
<evidence type="ECO:0000313" key="3">
    <source>
        <dbReference type="Proteomes" id="UP000037822"/>
    </source>
</evidence>
<dbReference type="Proteomes" id="UP000037822">
    <property type="component" value="Unassembled WGS sequence"/>
</dbReference>
<organism evidence="2 3">
    <name type="scientific">Bosea vaviloviae</name>
    <dbReference type="NCBI Taxonomy" id="1526658"/>
    <lineage>
        <taxon>Bacteria</taxon>
        <taxon>Pseudomonadati</taxon>
        <taxon>Pseudomonadota</taxon>
        <taxon>Alphaproteobacteria</taxon>
        <taxon>Hyphomicrobiales</taxon>
        <taxon>Boseaceae</taxon>
        <taxon>Bosea</taxon>
    </lineage>
</organism>
<dbReference type="AlphaFoldDB" id="A0A0N1F6E4"/>
<name>A0A0N1F6E4_9HYPH</name>
<dbReference type="InterPro" id="IPR011008">
    <property type="entry name" value="Dimeric_a/b-barrel"/>
</dbReference>
<evidence type="ECO:0000313" key="2">
    <source>
        <dbReference type="EMBL" id="KPH80874.1"/>
    </source>
</evidence>
<dbReference type="PANTHER" id="PTHR41521:SF4">
    <property type="entry name" value="BLR0684 PROTEIN"/>
    <property type="match status" value="1"/>
</dbReference>
<dbReference type="PATRIC" id="fig|1526658.3.peg.2799"/>
<sequence length="102" mass="11360">MAKGYWIARVDVENEEEYARYRALNAVAFAKYGAKFLVRGGEYKLARGEGRKHNVILEFKDEETARACYASPEYQEAVKHLALVGKVDLVIIGGHDGAQPGD</sequence>
<dbReference type="PANTHER" id="PTHR41521">
    <property type="match status" value="1"/>
</dbReference>
<evidence type="ECO:0000259" key="1">
    <source>
        <dbReference type="Pfam" id="PF07045"/>
    </source>
</evidence>